<evidence type="ECO:0000313" key="2">
    <source>
        <dbReference type="Proteomes" id="UP000051166"/>
    </source>
</evidence>
<keyword evidence="2" id="KW-1185">Reference proteome</keyword>
<sequence length="65" mass="7543">MLQQIIDSNKQSLLLLLLKQYATPKYPACLLSLTTYGFPLEWQYALKINENLLNKNVKSRSKPVF</sequence>
<dbReference type="PATRIC" id="fig|1423801.4.peg.1112"/>
<gene>
    <name evidence="1" type="ORF">FD50_GL001091</name>
</gene>
<reference evidence="1 2" key="1">
    <citation type="journal article" date="2015" name="Genome Announc.">
        <title>Expanding the biotechnology potential of lactobacilli through comparative genomics of 213 strains and associated genera.</title>
        <authorList>
            <person name="Sun Z."/>
            <person name="Harris H.M."/>
            <person name="McCann A."/>
            <person name="Guo C."/>
            <person name="Argimon S."/>
            <person name="Zhang W."/>
            <person name="Yang X."/>
            <person name="Jeffery I.B."/>
            <person name="Cooney J.C."/>
            <person name="Kagawa T.F."/>
            <person name="Liu W."/>
            <person name="Song Y."/>
            <person name="Salvetti E."/>
            <person name="Wrobel A."/>
            <person name="Rasinkangas P."/>
            <person name="Parkhill J."/>
            <person name="Rea M.C."/>
            <person name="O'Sullivan O."/>
            <person name="Ritari J."/>
            <person name="Douillard F.P."/>
            <person name="Paul Ross R."/>
            <person name="Yang R."/>
            <person name="Briner A.E."/>
            <person name="Felis G.E."/>
            <person name="de Vos W.M."/>
            <person name="Barrangou R."/>
            <person name="Klaenhammer T.R."/>
            <person name="Caufield P.W."/>
            <person name="Cui Y."/>
            <person name="Zhang H."/>
            <person name="O'Toole P.W."/>
        </authorList>
    </citation>
    <scope>NUCLEOTIDE SEQUENCE [LARGE SCALE GENOMIC DNA]</scope>
    <source>
        <strain evidence="1 2">DSM 16230</strain>
    </source>
</reference>
<dbReference type="STRING" id="1423801.FD50_GL001091"/>
<name>A0A0R1V289_9LACO</name>
<protein>
    <submittedName>
        <fullName evidence="1">Uncharacterized protein</fullName>
    </submittedName>
</protein>
<comment type="caution">
    <text evidence="1">The sequence shown here is derived from an EMBL/GenBank/DDBJ whole genome shotgun (WGS) entry which is preliminary data.</text>
</comment>
<proteinExistence type="predicted"/>
<evidence type="ECO:0000313" key="1">
    <source>
        <dbReference type="EMBL" id="KRL97882.1"/>
    </source>
</evidence>
<organism evidence="1 2">
    <name type="scientific">Liquorilactobacillus satsumensis DSM 16230 = JCM 12392</name>
    <dbReference type="NCBI Taxonomy" id="1423801"/>
    <lineage>
        <taxon>Bacteria</taxon>
        <taxon>Bacillati</taxon>
        <taxon>Bacillota</taxon>
        <taxon>Bacilli</taxon>
        <taxon>Lactobacillales</taxon>
        <taxon>Lactobacillaceae</taxon>
        <taxon>Liquorilactobacillus</taxon>
    </lineage>
</organism>
<accession>A0A0R1V289</accession>
<dbReference type="AlphaFoldDB" id="A0A0R1V289"/>
<dbReference type="EMBL" id="AZFQ01000047">
    <property type="protein sequence ID" value="KRL97882.1"/>
    <property type="molecule type" value="Genomic_DNA"/>
</dbReference>
<dbReference type="Proteomes" id="UP000051166">
    <property type="component" value="Unassembled WGS sequence"/>
</dbReference>